<organism evidence="2 3">
    <name type="scientific">Rhodanobacter humi</name>
    <dbReference type="NCBI Taxonomy" id="1888173"/>
    <lineage>
        <taxon>Bacteria</taxon>
        <taxon>Pseudomonadati</taxon>
        <taxon>Pseudomonadota</taxon>
        <taxon>Gammaproteobacteria</taxon>
        <taxon>Lysobacterales</taxon>
        <taxon>Rhodanobacteraceae</taxon>
        <taxon>Rhodanobacter</taxon>
    </lineage>
</organism>
<feature type="signal peptide" evidence="1">
    <location>
        <begin position="1"/>
        <end position="21"/>
    </location>
</feature>
<keyword evidence="1" id="KW-0732">Signal</keyword>
<proteinExistence type="predicted"/>
<gene>
    <name evidence="2" type="ORF">AB7878_06830</name>
</gene>
<comment type="caution">
    <text evidence="2">The sequence shown here is derived from an EMBL/GenBank/DDBJ whole genome shotgun (WGS) entry which is preliminary data.</text>
</comment>
<dbReference type="Proteomes" id="UP001562159">
    <property type="component" value="Unassembled WGS sequence"/>
</dbReference>
<feature type="chain" id="PRO_5047223095" description="UrcA family protein" evidence="1">
    <location>
        <begin position="22"/>
        <end position="97"/>
    </location>
</feature>
<evidence type="ECO:0000256" key="1">
    <source>
        <dbReference type="SAM" id="SignalP"/>
    </source>
</evidence>
<protein>
    <recommendedName>
        <fullName evidence="4">UrcA family protein</fullName>
    </recommendedName>
</protein>
<name>A0ABV4ANZ8_9GAMM</name>
<reference evidence="2 3" key="1">
    <citation type="submission" date="2024-07" db="EMBL/GenBank/DDBJ databases">
        <title>Molecular mechanisms and environmental adaptations of flagellar loss and biofilm growth of Rhodanobacter under environmental stress.</title>
        <authorList>
            <person name="Chen M."/>
        </authorList>
    </citation>
    <scope>NUCLEOTIDE SEQUENCE [LARGE SCALE GENOMIC DNA]</scope>
    <source>
        <strain evidence="2 3">RS22</strain>
    </source>
</reference>
<accession>A0ABV4ANZ8</accession>
<sequence>MKTLLCTLAIALLPCAGPALAGEPTSLIIACPADHLPKAADVVRVFDQHNLGEVFELRQRVLDYARHECRPGVGYVRVVAAPVPAKAQALPRTLAKR</sequence>
<evidence type="ECO:0000313" key="2">
    <source>
        <dbReference type="EMBL" id="MEY2182128.1"/>
    </source>
</evidence>
<keyword evidence="3" id="KW-1185">Reference proteome</keyword>
<evidence type="ECO:0000313" key="3">
    <source>
        <dbReference type="Proteomes" id="UP001562159"/>
    </source>
</evidence>
<dbReference type="EMBL" id="JBGBPY010000001">
    <property type="protein sequence ID" value="MEY2182128.1"/>
    <property type="molecule type" value="Genomic_DNA"/>
</dbReference>
<evidence type="ECO:0008006" key="4">
    <source>
        <dbReference type="Google" id="ProtNLM"/>
    </source>
</evidence>